<feature type="transmembrane region" description="Helical" evidence="18">
    <location>
        <begin position="190"/>
        <end position="206"/>
    </location>
</feature>
<evidence type="ECO:0000256" key="13">
    <source>
        <dbReference type="ARBA" id="ARBA00041185"/>
    </source>
</evidence>
<keyword evidence="7" id="KW-0573">Peptidoglycan synthesis</keyword>
<evidence type="ECO:0000256" key="5">
    <source>
        <dbReference type="ARBA" id="ARBA00022692"/>
    </source>
</evidence>
<protein>
    <recommendedName>
        <fullName evidence="13">Probable peptidoglycan glycosyltransferase FtsW</fullName>
        <ecNumber evidence="15">2.4.99.28</ecNumber>
    </recommendedName>
    <alternativeName>
        <fullName evidence="14">Cell division protein FtsW</fullName>
    </alternativeName>
    <alternativeName>
        <fullName evidence="11">Cell wall polymerase</fullName>
    </alternativeName>
    <alternativeName>
        <fullName evidence="10">Peptidoglycan polymerase</fullName>
    </alternativeName>
</protein>
<evidence type="ECO:0000256" key="6">
    <source>
        <dbReference type="ARBA" id="ARBA00022960"/>
    </source>
</evidence>
<evidence type="ECO:0000256" key="14">
    <source>
        <dbReference type="ARBA" id="ARBA00041418"/>
    </source>
</evidence>
<evidence type="ECO:0000256" key="11">
    <source>
        <dbReference type="ARBA" id="ARBA00033270"/>
    </source>
</evidence>
<dbReference type="GO" id="GO:0008955">
    <property type="term" value="F:peptidoglycan glycosyltransferase activity"/>
    <property type="evidence" value="ECO:0007669"/>
    <property type="project" value="UniProtKB-EC"/>
</dbReference>
<feature type="transmembrane region" description="Helical" evidence="18">
    <location>
        <begin position="137"/>
        <end position="155"/>
    </location>
</feature>
<proteinExistence type="inferred from homology"/>
<evidence type="ECO:0000256" key="2">
    <source>
        <dbReference type="ARBA" id="ARBA00004752"/>
    </source>
</evidence>
<dbReference type="PANTHER" id="PTHR30474:SF2">
    <property type="entry name" value="PEPTIDOGLYCAN GLYCOSYLTRANSFERASE FTSW-RELATED"/>
    <property type="match status" value="1"/>
</dbReference>
<feature type="transmembrane region" description="Helical" evidence="18">
    <location>
        <begin position="167"/>
        <end position="184"/>
    </location>
</feature>
<dbReference type="InterPro" id="IPR001182">
    <property type="entry name" value="FtsW/RodA"/>
</dbReference>
<keyword evidence="3" id="KW-0328">Glycosyltransferase</keyword>
<evidence type="ECO:0000313" key="20">
    <source>
        <dbReference type="Proteomes" id="UP000029072"/>
    </source>
</evidence>
<comment type="function">
    <text evidence="17">Peptidoglycan polymerase that is essential for cell division.</text>
</comment>
<dbReference type="EMBL" id="JGYS01000005">
    <property type="protein sequence ID" value="KFI55466.1"/>
    <property type="molecule type" value="Genomic_DNA"/>
</dbReference>
<evidence type="ECO:0000256" key="12">
    <source>
        <dbReference type="ARBA" id="ARBA00038053"/>
    </source>
</evidence>
<comment type="pathway">
    <text evidence="2">Cell wall biogenesis; peptidoglycan biosynthesis.</text>
</comment>
<gene>
    <name evidence="19" type="ORF">BCAL_0724</name>
</gene>
<dbReference type="PROSITE" id="PS00428">
    <property type="entry name" value="FTSW_RODA_SPOVE"/>
    <property type="match status" value="1"/>
</dbReference>
<dbReference type="GO" id="GO:0005886">
    <property type="term" value="C:plasma membrane"/>
    <property type="evidence" value="ECO:0007669"/>
    <property type="project" value="TreeGrafter"/>
</dbReference>
<feature type="transmembrane region" description="Helical" evidence="18">
    <location>
        <begin position="213"/>
        <end position="230"/>
    </location>
</feature>
<dbReference type="GO" id="GO:0008360">
    <property type="term" value="P:regulation of cell shape"/>
    <property type="evidence" value="ECO:0007669"/>
    <property type="project" value="UniProtKB-KW"/>
</dbReference>
<sequence>MTDAERPGRSGRRPPGSQPQSLFNPLWCYHGFRMSVLGLSVFGVIMVFSSSAVSAASSGKSPFLGSLSQAAFCIVGLIVGFILSFVPIRFYRRFGIVALGGAMALQLLTFTGLGVSQYGNTGWIRVGGSFTIQPAEFIKFALCIWLPSALIVAKRRYDRARTVKEQVKAYGVVGGVYGLSLLLVLGGKDLGTAMILLFIGIVAFLISGFPGKWMAMLVVAMSVLVVALIASSPNRRQRILAAYTECSAADAQQICYQSMHARYAIASGGFLGLGLGNSREKWNYLPAAHNDFIFAIIGEETGFLGCAMVILIFVILGWCLLFSALQLKDRYSSMVLMCILVWLVGQAMVNIGVVVGIFPVFGVPMPFISAGGSSMIMCLAISGVAMRFMRQQPQIKADISKL</sequence>
<organism evidence="19 20">
    <name type="scientific">Bifidobacterium callitrichos DSM 23973</name>
    <dbReference type="NCBI Taxonomy" id="1437609"/>
    <lineage>
        <taxon>Bacteria</taxon>
        <taxon>Bacillati</taxon>
        <taxon>Actinomycetota</taxon>
        <taxon>Actinomycetes</taxon>
        <taxon>Bifidobacteriales</taxon>
        <taxon>Bifidobacteriaceae</taxon>
        <taxon>Bifidobacterium</taxon>
    </lineage>
</organism>
<evidence type="ECO:0000256" key="10">
    <source>
        <dbReference type="ARBA" id="ARBA00032370"/>
    </source>
</evidence>
<dbReference type="Proteomes" id="UP000029072">
    <property type="component" value="Unassembled WGS sequence"/>
</dbReference>
<evidence type="ECO:0000256" key="3">
    <source>
        <dbReference type="ARBA" id="ARBA00022676"/>
    </source>
</evidence>
<dbReference type="InterPro" id="IPR018365">
    <property type="entry name" value="Cell_cycle_FtsW-rel_CS"/>
</dbReference>
<feature type="transmembrane region" description="Helical" evidence="18">
    <location>
        <begin position="334"/>
        <end position="361"/>
    </location>
</feature>
<evidence type="ECO:0000313" key="19">
    <source>
        <dbReference type="EMBL" id="KFI55466.1"/>
    </source>
</evidence>
<dbReference type="eggNOG" id="COG0772">
    <property type="taxonomic scope" value="Bacteria"/>
</dbReference>
<keyword evidence="5 18" id="KW-0812">Transmembrane</keyword>
<feature type="transmembrane region" description="Helical" evidence="18">
    <location>
        <begin position="302"/>
        <end position="322"/>
    </location>
</feature>
<evidence type="ECO:0000256" key="8">
    <source>
        <dbReference type="ARBA" id="ARBA00022989"/>
    </source>
</evidence>
<keyword evidence="19" id="KW-0131">Cell cycle</keyword>
<dbReference type="GO" id="GO:0009252">
    <property type="term" value="P:peptidoglycan biosynthetic process"/>
    <property type="evidence" value="ECO:0007669"/>
    <property type="project" value="UniProtKB-KW"/>
</dbReference>
<name>A0A087A9L6_9BIFI</name>
<dbReference type="AlphaFoldDB" id="A0A087A9L6"/>
<keyword evidence="4" id="KW-0808">Transferase</keyword>
<evidence type="ECO:0000256" key="7">
    <source>
        <dbReference type="ARBA" id="ARBA00022984"/>
    </source>
</evidence>
<dbReference type="RefSeq" id="WP_081887223.1">
    <property type="nucleotide sequence ID" value="NZ_JDUV01000006.1"/>
</dbReference>
<feature type="transmembrane region" description="Helical" evidence="18">
    <location>
        <begin position="367"/>
        <end position="386"/>
    </location>
</feature>
<evidence type="ECO:0000256" key="18">
    <source>
        <dbReference type="SAM" id="Phobius"/>
    </source>
</evidence>
<dbReference type="PANTHER" id="PTHR30474">
    <property type="entry name" value="CELL CYCLE PROTEIN"/>
    <property type="match status" value="1"/>
</dbReference>
<dbReference type="STRING" id="1437609.BCAL_0724"/>
<keyword evidence="9 18" id="KW-0472">Membrane</keyword>
<accession>A0A087A9L6</accession>
<evidence type="ECO:0000256" key="15">
    <source>
        <dbReference type="ARBA" id="ARBA00044770"/>
    </source>
</evidence>
<dbReference type="GO" id="GO:0032153">
    <property type="term" value="C:cell division site"/>
    <property type="evidence" value="ECO:0007669"/>
    <property type="project" value="TreeGrafter"/>
</dbReference>
<comment type="subcellular location">
    <subcellularLocation>
        <location evidence="1">Membrane</location>
        <topology evidence="1">Multi-pass membrane protein</topology>
    </subcellularLocation>
</comment>
<comment type="catalytic activity">
    <reaction evidence="16">
        <text>[GlcNAc-(1-&gt;4)-Mur2Ac(oyl-L-Ala-gamma-D-Glu-L-Lys-D-Ala-D-Ala)](n)-di-trans,octa-cis-undecaprenyl diphosphate + beta-D-GlcNAc-(1-&gt;4)-Mur2Ac(oyl-L-Ala-gamma-D-Glu-L-Lys-D-Ala-D-Ala)-di-trans,octa-cis-undecaprenyl diphosphate = [GlcNAc-(1-&gt;4)-Mur2Ac(oyl-L-Ala-gamma-D-Glu-L-Lys-D-Ala-D-Ala)](n+1)-di-trans,octa-cis-undecaprenyl diphosphate + di-trans,octa-cis-undecaprenyl diphosphate + H(+)</text>
        <dbReference type="Rhea" id="RHEA:23708"/>
        <dbReference type="Rhea" id="RHEA-COMP:9602"/>
        <dbReference type="Rhea" id="RHEA-COMP:9603"/>
        <dbReference type="ChEBI" id="CHEBI:15378"/>
        <dbReference type="ChEBI" id="CHEBI:58405"/>
        <dbReference type="ChEBI" id="CHEBI:60033"/>
        <dbReference type="ChEBI" id="CHEBI:78435"/>
        <dbReference type="EC" id="2.4.99.28"/>
    </reaction>
</comment>
<keyword evidence="8 18" id="KW-1133">Transmembrane helix</keyword>
<dbReference type="GO" id="GO:0051301">
    <property type="term" value="P:cell division"/>
    <property type="evidence" value="ECO:0007669"/>
    <property type="project" value="UniProtKB-KW"/>
</dbReference>
<dbReference type="EC" id="2.4.99.28" evidence="15"/>
<feature type="transmembrane region" description="Helical" evidence="18">
    <location>
        <begin position="69"/>
        <end position="88"/>
    </location>
</feature>
<dbReference type="Pfam" id="PF01098">
    <property type="entry name" value="FTSW_RODA_SPOVE"/>
    <property type="match status" value="1"/>
</dbReference>
<dbReference type="GO" id="GO:0015648">
    <property type="term" value="F:lipid-linked peptidoglycan transporter activity"/>
    <property type="evidence" value="ECO:0007669"/>
    <property type="project" value="TreeGrafter"/>
</dbReference>
<comment type="similarity">
    <text evidence="12">Belongs to the SEDS family. FtsW subfamily.</text>
</comment>
<keyword evidence="6" id="KW-0133">Cell shape</keyword>
<evidence type="ECO:0000256" key="9">
    <source>
        <dbReference type="ARBA" id="ARBA00023136"/>
    </source>
</evidence>
<evidence type="ECO:0000256" key="16">
    <source>
        <dbReference type="ARBA" id="ARBA00049902"/>
    </source>
</evidence>
<keyword evidence="19" id="KW-0132">Cell division</keyword>
<evidence type="ECO:0000256" key="4">
    <source>
        <dbReference type="ARBA" id="ARBA00022679"/>
    </source>
</evidence>
<reference evidence="19 20" key="1">
    <citation type="submission" date="2014-03" db="EMBL/GenBank/DDBJ databases">
        <title>Genomics of Bifidobacteria.</title>
        <authorList>
            <person name="Ventura M."/>
            <person name="Milani C."/>
            <person name="Lugli G.A."/>
        </authorList>
    </citation>
    <scope>NUCLEOTIDE SEQUENCE [LARGE SCALE GENOMIC DNA]</scope>
    <source>
        <strain evidence="19 20">DSM 23973</strain>
    </source>
</reference>
<feature type="transmembrane region" description="Helical" evidence="18">
    <location>
        <begin position="36"/>
        <end position="57"/>
    </location>
</feature>
<evidence type="ECO:0000256" key="1">
    <source>
        <dbReference type="ARBA" id="ARBA00004141"/>
    </source>
</evidence>
<comment type="caution">
    <text evidence="19">The sequence shown here is derived from an EMBL/GenBank/DDBJ whole genome shotgun (WGS) entry which is preliminary data.</text>
</comment>
<evidence type="ECO:0000256" key="17">
    <source>
        <dbReference type="ARBA" id="ARBA00049966"/>
    </source>
</evidence>
<feature type="transmembrane region" description="Helical" evidence="18">
    <location>
        <begin position="95"/>
        <end position="117"/>
    </location>
</feature>